<keyword evidence="1" id="KW-0732">Signal</keyword>
<feature type="domain" description="Oxidoreductase molybdopterin-binding" evidence="2">
    <location>
        <begin position="75"/>
        <end position="142"/>
    </location>
</feature>
<dbReference type="SUPFAM" id="SSF56524">
    <property type="entry name" value="Oxidoreductase molybdopterin-binding domain"/>
    <property type="match status" value="1"/>
</dbReference>
<gene>
    <name evidence="3" type="ORF">HOP48_10985</name>
</gene>
<sequence length="168" mass="19302">MTAMTRLSIVFLLLFSCSVALGDSLPPPQGPVILSISGEIKRTNVGDEAHFDRTLLAELPRHRLDTSTVVTDGINRFEGYLMRDLLAQVEARGESTVALALNDYRVDIPLTDFHDYDVLLADTMDGETLTPRDKGPLWIVYPRDEHRELQDIRYDYRWVWQLERLEVR</sequence>
<dbReference type="PROSITE" id="PS51257">
    <property type="entry name" value="PROKAR_LIPOPROTEIN"/>
    <property type="match status" value="1"/>
</dbReference>
<dbReference type="InterPro" id="IPR000572">
    <property type="entry name" value="OxRdtase_Mopterin-bd_dom"/>
</dbReference>
<name>A0ABS9PJX2_9GAMM</name>
<feature type="chain" id="PRO_5046152707" evidence="1">
    <location>
        <begin position="23"/>
        <end position="168"/>
    </location>
</feature>
<organism evidence="3 4">
    <name type="scientific">Billgrantia kenyensis</name>
    <dbReference type="NCBI Taxonomy" id="321266"/>
    <lineage>
        <taxon>Bacteria</taxon>
        <taxon>Pseudomonadati</taxon>
        <taxon>Pseudomonadota</taxon>
        <taxon>Gammaproteobacteria</taxon>
        <taxon>Oceanospirillales</taxon>
        <taxon>Halomonadaceae</taxon>
        <taxon>Billgrantia</taxon>
    </lineage>
</organism>
<dbReference type="Proteomes" id="UP000814353">
    <property type="component" value="Unassembled WGS sequence"/>
</dbReference>
<evidence type="ECO:0000313" key="4">
    <source>
        <dbReference type="Proteomes" id="UP000814353"/>
    </source>
</evidence>
<dbReference type="Pfam" id="PF00174">
    <property type="entry name" value="Oxidored_molyb"/>
    <property type="match status" value="1"/>
</dbReference>
<feature type="signal peptide" evidence="1">
    <location>
        <begin position="1"/>
        <end position="22"/>
    </location>
</feature>
<evidence type="ECO:0000313" key="3">
    <source>
        <dbReference type="EMBL" id="MCG6662071.1"/>
    </source>
</evidence>
<accession>A0ABS9PJX2</accession>
<dbReference type="RefSeq" id="WP_220128090.1">
    <property type="nucleotide sequence ID" value="NZ_JABFUB010000007.1"/>
</dbReference>
<dbReference type="InterPro" id="IPR036374">
    <property type="entry name" value="OxRdtase_Mopterin-bd_sf"/>
</dbReference>
<comment type="caution">
    <text evidence="3">The sequence shown here is derived from an EMBL/GenBank/DDBJ whole genome shotgun (WGS) entry which is preliminary data.</text>
</comment>
<protein>
    <submittedName>
        <fullName evidence="3">Molybdopterin-dependent oxidoreductase</fullName>
    </submittedName>
</protein>
<keyword evidence="4" id="KW-1185">Reference proteome</keyword>
<evidence type="ECO:0000256" key="1">
    <source>
        <dbReference type="SAM" id="SignalP"/>
    </source>
</evidence>
<reference evidence="3 4" key="1">
    <citation type="submission" date="2020-05" db="EMBL/GenBank/DDBJ databases">
        <title>Comparative genomic analysis of denitrifying bacteria from Halomonas genus.</title>
        <authorList>
            <person name="Wang L."/>
            <person name="Shao Z."/>
        </authorList>
    </citation>
    <scope>NUCLEOTIDE SEQUENCE [LARGE SCALE GENOMIC DNA]</scope>
    <source>
        <strain evidence="3 4">DSM 17331</strain>
    </source>
</reference>
<evidence type="ECO:0000259" key="2">
    <source>
        <dbReference type="Pfam" id="PF00174"/>
    </source>
</evidence>
<proteinExistence type="predicted"/>
<dbReference type="Gene3D" id="3.90.420.10">
    <property type="entry name" value="Oxidoreductase, molybdopterin-binding domain"/>
    <property type="match status" value="1"/>
</dbReference>
<dbReference type="EMBL" id="JABFUB010000007">
    <property type="protein sequence ID" value="MCG6662071.1"/>
    <property type="molecule type" value="Genomic_DNA"/>
</dbReference>